<evidence type="ECO:0000313" key="4">
    <source>
        <dbReference type="EMBL" id="MBB6171026.1"/>
    </source>
</evidence>
<name>A0A7W9YGU6_9ACTN</name>
<dbReference type="PANTHER" id="PTHR34385">
    <property type="entry name" value="D-ALANYL-D-ALANINE CARBOXYPEPTIDASE"/>
    <property type="match status" value="1"/>
</dbReference>
<feature type="region of interest" description="Disordered" evidence="2">
    <location>
        <begin position="1"/>
        <end position="42"/>
    </location>
</feature>
<dbReference type="Proteomes" id="UP000546642">
    <property type="component" value="Unassembled WGS sequence"/>
</dbReference>
<dbReference type="GO" id="GO:0008233">
    <property type="term" value="F:peptidase activity"/>
    <property type="evidence" value="ECO:0007669"/>
    <property type="project" value="InterPro"/>
</dbReference>
<evidence type="ECO:0000259" key="3">
    <source>
        <dbReference type="Pfam" id="PF02557"/>
    </source>
</evidence>
<feature type="compositionally biased region" description="Low complexity" evidence="2">
    <location>
        <begin position="244"/>
        <end position="269"/>
    </location>
</feature>
<dbReference type="InterPro" id="IPR009045">
    <property type="entry name" value="Zn_M74/Hedgehog-like"/>
</dbReference>
<keyword evidence="1" id="KW-0175">Coiled coil</keyword>
<dbReference type="SUPFAM" id="SSF55166">
    <property type="entry name" value="Hedgehog/DD-peptidase"/>
    <property type="match status" value="1"/>
</dbReference>
<dbReference type="Pfam" id="PF02557">
    <property type="entry name" value="VanY"/>
    <property type="match status" value="1"/>
</dbReference>
<feature type="coiled-coil region" evidence="1">
    <location>
        <begin position="72"/>
        <end position="99"/>
    </location>
</feature>
<dbReference type="GO" id="GO:0006508">
    <property type="term" value="P:proteolysis"/>
    <property type="evidence" value="ECO:0007669"/>
    <property type="project" value="InterPro"/>
</dbReference>
<organism evidence="4 5">
    <name type="scientific">Nocardiopsis mwathae</name>
    <dbReference type="NCBI Taxonomy" id="1472723"/>
    <lineage>
        <taxon>Bacteria</taxon>
        <taxon>Bacillati</taxon>
        <taxon>Actinomycetota</taxon>
        <taxon>Actinomycetes</taxon>
        <taxon>Streptosporangiales</taxon>
        <taxon>Nocardiopsidaceae</taxon>
        <taxon>Nocardiopsis</taxon>
    </lineage>
</organism>
<gene>
    <name evidence="4" type="ORF">HNR23_001086</name>
</gene>
<accession>A0A7W9YGU6</accession>
<dbReference type="InterPro" id="IPR052179">
    <property type="entry name" value="DD-CPase-like"/>
</dbReference>
<evidence type="ECO:0000256" key="1">
    <source>
        <dbReference type="SAM" id="Coils"/>
    </source>
</evidence>
<sequence>MSGPTALADPVGDAATGQSRSGPALAAAADGPASAAGTDAADTVGGLKAELAAVRSRLDDLYDDADRAILRYLDEARRMDEAERAVRSARRAAERAAQRHEDSRADAVRHASAAYKGADLHPAAAWSEPGGPQEVLDRAAYLKVLSERRGHVLDRANAGGVAADTLRSMADSAVEKQQEATEAAAEAKREAFDAVRAQEEAVSGVLARQSELEARLSRAAGGASGAEQRRTGALARAEQAARNGSGDPASSGSGEGAAAAPATRPQSAGSPDGGSDRLCTGGDLGQYANGRIPRSALCPLPQPGEMLRADAAAAFIELDRAFAKRFGRAMCVTDSYRPLDEQVRLFREMAAGMAARPGTSTHGLGIAVDLCGGVNEHGSAEHGWMLANAPRYGWHNPPWARNGFEPWHWEFSAP</sequence>
<evidence type="ECO:0000313" key="5">
    <source>
        <dbReference type="Proteomes" id="UP000546642"/>
    </source>
</evidence>
<keyword evidence="5" id="KW-1185">Reference proteome</keyword>
<protein>
    <recommendedName>
        <fullName evidence="3">D-alanyl-D-alanine carboxypeptidase-like core domain-containing protein</fullName>
    </recommendedName>
</protein>
<feature type="domain" description="D-alanyl-D-alanine carboxypeptidase-like core" evidence="3">
    <location>
        <begin position="306"/>
        <end position="412"/>
    </location>
</feature>
<evidence type="ECO:0000256" key="2">
    <source>
        <dbReference type="SAM" id="MobiDB-lite"/>
    </source>
</evidence>
<dbReference type="EMBL" id="JACHDS010000001">
    <property type="protein sequence ID" value="MBB6171026.1"/>
    <property type="molecule type" value="Genomic_DNA"/>
</dbReference>
<dbReference type="RefSeq" id="WP_343070431.1">
    <property type="nucleotide sequence ID" value="NZ_JACHDS010000001.1"/>
</dbReference>
<dbReference type="PANTHER" id="PTHR34385:SF1">
    <property type="entry name" value="PEPTIDOGLYCAN L-ALANYL-D-GLUTAMATE ENDOPEPTIDASE CWLK"/>
    <property type="match status" value="1"/>
</dbReference>
<reference evidence="4 5" key="1">
    <citation type="submission" date="2020-08" db="EMBL/GenBank/DDBJ databases">
        <title>Sequencing the genomes of 1000 actinobacteria strains.</title>
        <authorList>
            <person name="Klenk H.-P."/>
        </authorList>
    </citation>
    <scope>NUCLEOTIDE SEQUENCE [LARGE SCALE GENOMIC DNA]</scope>
    <source>
        <strain evidence="4 5">DSM 46659</strain>
    </source>
</reference>
<dbReference type="Gene3D" id="3.30.1380.10">
    <property type="match status" value="1"/>
</dbReference>
<dbReference type="CDD" id="cd14814">
    <property type="entry name" value="Peptidase_M15"/>
    <property type="match status" value="1"/>
</dbReference>
<feature type="compositionally biased region" description="Low complexity" evidence="2">
    <location>
        <begin position="21"/>
        <end position="42"/>
    </location>
</feature>
<comment type="caution">
    <text evidence="4">The sequence shown here is derived from an EMBL/GenBank/DDBJ whole genome shotgun (WGS) entry which is preliminary data.</text>
</comment>
<dbReference type="InterPro" id="IPR003709">
    <property type="entry name" value="VanY-like_core_dom"/>
</dbReference>
<proteinExistence type="predicted"/>
<dbReference type="AlphaFoldDB" id="A0A7W9YGU6"/>
<feature type="region of interest" description="Disordered" evidence="2">
    <location>
        <begin position="218"/>
        <end position="282"/>
    </location>
</feature>